<evidence type="ECO:0000313" key="2">
    <source>
        <dbReference type="EMBL" id="TQW01266.1"/>
    </source>
</evidence>
<dbReference type="EMBL" id="SPUK01000001">
    <property type="protein sequence ID" value="TQW01266.1"/>
    <property type="molecule type" value="Genomic_DNA"/>
</dbReference>
<keyword evidence="1" id="KW-1133">Transmembrane helix</keyword>
<sequence>MARPHHQCLGSIAQCRTTAVISLSNRYSSGASPWSSKQGADLGHLFYLPVHHLHQRINTMENGLTIALVPSESTKPTRLVPTHLGHWLHSQPGGAAPVRTCVASSSLAFSAFLFTSILVFEMFIFVNLDRPRRNMLQSGDSYAAPELMNTVIEYRTR</sequence>
<keyword evidence="1" id="KW-0472">Membrane</keyword>
<protein>
    <submittedName>
        <fullName evidence="2">Uncharacterized protein</fullName>
    </submittedName>
</protein>
<feature type="transmembrane region" description="Helical" evidence="1">
    <location>
        <begin position="107"/>
        <end position="128"/>
    </location>
</feature>
<proteinExistence type="predicted"/>
<reference evidence="2 3" key="1">
    <citation type="journal article" date="2019" name="Appl. Microbiol. Biotechnol.">
        <title>Genome sequence of Isaria javanica and comparative genome analysis insights into family S53 peptidase evolution in fungal entomopathogens.</title>
        <authorList>
            <person name="Lin R."/>
            <person name="Zhang X."/>
            <person name="Xin B."/>
            <person name="Zou M."/>
            <person name="Gao Y."/>
            <person name="Qin F."/>
            <person name="Hu Q."/>
            <person name="Xie B."/>
            <person name="Cheng X."/>
        </authorList>
    </citation>
    <scope>NUCLEOTIDE SEQUENCE [LARGE SCALE GENOMIC DNA]</scope>
    <source>
        <strain evidence="2 3">IJ1G</strain>
    </source>
</reference>
<dbReference type="AlphaFoldDB" id="A0A545VHZ5"/>
<keyword evidence="1" id="KW-0812">Transmembrane</keyword>
<comment type="caution">
    <text evidence="2">The sequence shown here is derived from an EMBL/GenBank/DDBJ whole genome shotgun (WGS) entry which is preliminary data.</text>
</comment>
<accession>A0A545VHZ5</accession>
<organism evidence="2 3">
    <name type="scientific">Cordyceps javanica</name>
    <dbReference type="NCBI Taxonomy" id="43265"/>
    <lineage>
        <taxon>Eukaryota</taxon>
        <taxon>Fungi</taxon>
        <taxon>Dikarya</taxon>
        <taxon>Ascomycota</taxon>
        <taxon>Pezizomycotina</taxon>
        <taxon>Sordariomycetes</taxon>
        <taxon>Hypocreomycetidae</taxon>
        <taxon>Hypocreales</taxon>
        <taxon>Cordycipitaceae</taxon>
        <taxon>Cordyceps</taxon>
    </lineage>
</organism>
<name>A0A545VHZ5_9HYPO</name>
<evidence type="ECO:0000256" key="1">
    <source>
        <dbReference type="SAM" id="Phobius"/>
    </source>
</evidence>
<dbReference type="Proteomes" id="UP000315783">
    <property type="component" value="Unassembled WGS sequence"/>
</dbReference>
<gene>
    <name evidence="2" type="ORF">IF1G_01197</name>
</gene>
<keyword evidence="3" id="KW-1185">Reference proteome</keyword>
<evidence type="ECO:0000313" key="3">
    <source>
        <dbReference type="Proteomes" id="UP000315783"/>
    </source>
</evidence>